<comment type="caution">
    <text evidence="1">The sequence shown here is derived from an EMBL/GenBank/DDBJ whole genome shotgun (WGS) entry which is preliminary data.</text>
</comment>
<reference evidence="1 2" key="1">
    <citation type="submission" date="2020-02" db="EMBL/GenBank/DDBJ databases">
        <title>Draft genome sequence of Haematococcus lacustris strain NIES-144.</title>
        <authorList>
            <person name="Morimoto D."/>
            <person name="Nakagawa S."/>
            <person name="Yoshida T."/>
            <person name="Sawayama S."/>
        </authorList>
    </citation>
    <scope>NUCLEOTIDE SEQUENCE [LARGE SCALE GENOMIC DNA]</scope>
    <source>
        <strain evidence="1 2">NIES-144</strain>
    </source>
</reference>
<dbReference type="EMBL" id="BLLF01002251">
    <property type="protein sequence ID" value="GFH23345.1"/>
    <property type="molecule type" value="Genomic_DNA"/>
</dbReference>
<name>A0A699ZN13_HAELA</name>
<protein>
    <submittedName>
        <fullName evidence="1">Uncharacterized protein</fullName>
    </submittedName>
</protein>
<proteinExistence type="predicted"/>
<feature type="non-terminal residue" evidence="1">
    <location>
        <position position="70"/>
    </location>
</feature>
<dbReference type="Proteomes" id="UP000485058">
    <property type="component" value="Unassembled WGS sequence"/>
</dbReference>
<feature type="non-terminal residue" evidence="1">
    <location>
        <position position="1"/>
    </location>
</feature>
<evidence type="ECO:0000313" key="1">
    <source>
        <dbReference type="EMBL" id="GFH23345.1"/>
    </source>
</evidence>
<gene>
    <name evidence="1" type="ORF">HaLaN_20944</name>
</gene>
<sequence length="70" mass="7368">MAMMLNGSPSPSADSKDPLVLGARTLPFFQPVKVPGEGDGKDGFINDGKDDFINGGKDDFIIGGKDKNKV</sequence>
<accession>A0A699ZN13</accession>
<keyword evidence="2" id="KW-1185">Reference proteome</keyword>
<dbReference type="AlphaFoldDB" id="A0A699ZN13"/>
<organism evidence="1 2">
    <name type="scientific">Haematococcus lacustris</name>
    <name type="common">Green alga</name>
    <name type="synonym">Haematococcus pluvialis</name>
    <dbReference type="NCBI Taxonomy" id="44745"/>
    <lineage>
        <taxon>Eukaryota</taxon>
        <taxon>Viridiplantae</taxon>
        <taxon>Chlorophyta</taxon>
        <taxon>core chlorophytes</taxon>
        <taxon>Chlorophyceae</taxon>
        <taxon>CS clade</taxon>
        <taxon>Chlamydomonadales</taxon>
        <taxon>Haematococcaceae</taxon>
        <taxon>Haematococcus</taxon>
    </lineage>
</organism>
<evidence type="ECO:0000313" key="2">
    <source>
        <dbReference type="Proteomes" id="UP000485058"/>
    </source>
</evidence>